<protein>
    <recommendedName>
        <fullName evidence="2">NAD-dependent epimerase/dehydratase domain-containing protein</fullName>
    </recommendedName>
</protein>
<accession>A0A5K7YIS9</accession>
<sequence length="306" mass="34937">MKKNILIIGGSYFYGRLFTETMARNGGYRICIVNRGNNPLNIGDVKEIVCDRKDLSGLKKRLPQLKWDAVVDFCAYTPLDAQCLLSALSKKQIRQYVLISTVSIYGNTRDLPIDEDSAKLTGPQPELGPAARYGYDKLLTEQFVASHCRQHQIPYTILRPAIIYGKYNYAPRERCFFDLIASNKTIILPEIDLPLFQFVSVWDAVRILRLCIGNPETFGRAFNLSGPDLVSYGRLVEVIESVTGLETKTRYMSATAIDDMRVPLPFPLNGHLIYNGSRIQRSLVFSYMSFMEGMQRTWEWYRQSNT</sequence>
<gene>
    <name evidence="3" type="ORF">DSCA_19400</name>
</gene>
<dbReference type="InterPro" id="IPR001509">
    <property type="entry name" value="Epimerase_deHydtase"/>
</dbReference>
<reference evidence="3 4" key="1">
    <citation type="submission" date="2019-11" db="EMBL/GenBank/DDBJ databases">
        <title>Comparative genomics of hydrocarbon-degrading Desulfosarcina strains.</title>
        <authorList>
            <person name="Watanabe M."/>
            <person name="Kojima H."/>
            <person name="Fukui M."/>
        </authorList>
    </citation>
    <scope>NUCLEOTIDE SEQUENCE [LARGE SCALE GENOMIC DNA]</scope>
    <source>
        <strain evidence="3 4">PL12</strain>
    </source>
</reference>
<evidence type="ECO:0000259" key="2">
    <source>
        <dbReference type="Pfam" id="PF01370"/>
    </source>
</evidence>
<feature type="domain" description="NAD-dependent epimerase/dehydratase" evidence="2">
    <location>
        <begin position="5"/>
        <end position="224"/>
    </location>
</feature>
<evidence type="ECO:0000313" key="3">
    <source>
        <dbReference type="EMBL" id="BBO68010.1"/>
    </source>
</evidence>
<keyword evidence="4" id="KW-1185">Reference proteome</keyword>
<comment type="similarity">
    <text evidence="1">Belongs to the NAD(P)-dependent epimerase/dehydratase family.</text>
</comment>
<evidence type="ECO:0000256" key="1">
    <source>
        <dbReference type="ARBA" id="ARBA00007637"/>
    </source>
</evidence>
<dbReference type="RefSeq" id="WP_155316212.1">
    <property type="nucleotide sequence ID" value="NZ_AP021874.1"/>
</dbReference>
<name>A0A5K7YIS9_9BACT</name>
<evidence type="ECO:0000313" key="4">
    <source>
        <dbReference type="Proteomes" id="UP000427906"/>
    </source>
</evidence>
<dbReference type="Proteomes" id="UP000427906">
    <property type="component" value="Chromosome"/>
</dbReference>
<dbReference type="Pfam" id="PF01370">
    <property type="entry name" value="Epimerase"/>
    <property type="match status" value="1"/>
</dbReference>
<dbReference type="EMBL" id="AP021874">
    <property type="protein sequence ID" value="BBO68010.1"/>
    <property type="molecule type" value="Genomic_DNA"/>
</dbReference>
<dbReference type="PANTHER" id="PTHR43000">
    <property type="entry name" value="DTDP-D-GLUCOSE 4,6-DEHYDRATASE-RELATED"/>
    <property type="match status" value="1"/>
</dbReference>
<dbReference type="Gene3D" id="3.40.50.720">
    <property type="entry name" value="NAD(P)-binding Rossmann-like Domain"/>
    <property type="match status" value="1"/>
</dbReference>
<dbReference type="AlphaFoldDB" id="A0A5K7YIS9"/>
<dbReference type="InterPro" id="IPR036291">
    <property type="entry name" value="NAD(P)-bd_dom_sf"/>
</dbReference>
<dbReference type="OrthoDB" id="7941246at2"/>
<proteinExistence type="inferred from homology"/>
<dbReference type="KEGG" id="dalk:DSCA_19400"/>
<organism evidence="3 4">
    <name type="scientific">Desulfosarcina alkanivorans</name>
    <dbReference type="NCBI Taxonomy" id="571177"/>
    <lineage>
        <taxon>Bacteria</taxon>
        <taxon>Pseudomonadati</taxon>
        <taxon>Thermodesulfobacteriota</taxon>
        <taxon>Desulfobacteria</taxon>
        <taxon>Desulfobacterales</taxon>
        <taxon>Desulfosarcinaceae</taxon>
        <taxon>Desulfosarcina</taxon>
    </lineage>
</organism>
<dbReference type="SUPFAM" id="SSF51735">
    <property type="entry name" value="NAD(P)-binding Rossmann-fold domains"/>
    <property type="match status" value="1"/>
</dbReference>